<dbReference type="Pfam" id="PF01190">
    <property type="entry name" value="Pollen_Ole_e_1"/>
    <property type="match status" value="1"/>
</dbReference>
<name>A0A7J6GD28_CANSA</name>
<feature type="signal peptide" evidence="2">
    <location>
        <begin position="1"/>
        <end position="25"/>
    </location>
</feature>
<dbReference type="PANTHER" id="PTHR33470">
    <property type="entry name" value="OS01G0164075 PROTEIN"/>
    <property type="match status" value="1"/>
</dbReference>
<dbReference type="EMBL" id="JAATIP010000066">
    <property type="protein sequence ID" value="KAF4380110.1"/>
    <property type="molecule type" value="Genomic_DNA"/>
</dbReference>
<protein>
    <submittedName>
        <fullName evidence="3">Uncharacterized protein</fullName>
    </submittedName>
</protein>
<dbReference type="GO" id="GO:0071944">
    <property type="term" value="C:cell periphery"/>
    <property type="evidence" value="ECO:0007669"/>
    <property type="project" value="TreeGrafter"/>
</dbReference>
<evidence type="ECO:0000313" key="4">
    <source>
        <dbReference type="Proteomes" id="UP000525078"/>
    </source>
</evidence>
<gene>
    <name evidence="3" type="ORF">F8388_018234</name>
</gene>
<accession>A0A7J6GD28</accession>
<dbReference type="Proteomes" id="UP000525078">
    <property type="component" value="Unassembled WGS sequence"/>
</dbReference>
<dbReference type="PANTHER" id="PTHR33470:SF4">
    <property type="entry name" value="OS01G0164025 PROTEIN"/>
    <property type="match status" value="1"/>
</dbReference>
<reference evidence="3 4" key="1">
    <citation type="journal article" date="2020" name="bioRxiv">
        <title>Sequence and annotation of 42 cannabis genomes reveals extensive copy number variation in cannabinoid synthesis and pathogen resistance genes.</title>
        <authorList>
            <person name="Mckernan K.J."/>
            <person name="Helbert Y."/>
            <person name="Kane L.T."/>
            <person name="Ebling H."/>
            <person name="Zhang L."/>
            <person name="Liu B."/>
            <person name="Eaton Z."/>
            <person name="Mclaughlin S."/>
            <person name="Kingan S."/>
            <person name="Baybayan P."/>
            <person name="Concepcion G."/>
            <person name="Jordan M."/>
            <person name="Riva A."/>
            <person name="Barbazuk W."/>
            <person name="Harkins T."/>
        </authorList>
    </citation>
    <scope>NUCLEOTIDE SEQUENCE [LARGE SCALE GENOMIC DNA]</scope>
    <source>
        <strain evidence="4">cv. Jamaican Lion 4</strain>
        <tissue evidence="3">Leaf</tissue>
    </source>
</reference>
<feature type="chain" id="PRO_5029754059" evidence="2">
    <location>
        <begin position="26"/>
        <end position="180"/>
    </location>
</feature>
<evidence type="ECO:0000256" key="1">
    <source>
        <dbReference type="ARBA" id="ARBA00022729"/>
    </source>
</evidence>
<evidence type="ECO:0000313" key="3">
    <source>
        <dbReference type="EMBL" id="KAF4380110.1"/>
    </source>
</evidence>
<organism evidence="3 4">
    <name type="scientific">Cannabis sativa</name>
    <name type="common">Hemp</name>
    <name type="synonym">Marijuana</name>
    <dbReference type="NCBI Taxonomy" id="3483"/>
    <lineage>
        <taxon>Eukaryota</taxon>
        <taxon>Viridiplantae</taxon>
        <taxon>Streptophyta</taxon>
        <taxon>Embryophyta</taxon>
        <taxon>Tracheophyta</taxon>
        <taxon>Spermatophyta</taxon>
        <taxon>Magnoliopsida</taxon>
        <taxon>eudicotyledons</taxon>
        <taxon>Gunneridae</taxon>
        <taxon>Pentapetalae</taxon>
        <taxon>rosids</taxon>
        <taxon>fabids</taxon>
        <taxon>Rosales</taxon>
        <taxon>Cannabaceae</taxon>
        <taxon>Cannabis</taxon>
    </lineage>
</organism>
<dbReference type="AlphaFoldDB" id="A0A7J6GD28"/>
<comment type="caution">
    <text evidence="3">The sequence shown here is derived from an EMBL/GenBank/DDBJ whole genome shotgun (WGS) entry which is preliminary data.</text>
</comment>
<keyword evidence="1 2" id="KW-0732">Signal</keyword>
<proteinExistence type="predicted"/>
<dbReference type="GO" id="GO:0048767">
    <property type="term" value="P:root hair elongation"/>
    <property type="evidence" value="ECO:0007669"/>
    <property type="project" value="TreeGrafter"/>
</dbReference>
<evidence type="ECO:0000256" key="2">
    <source>
        <dbReference type="SAM" id="SignalP"/>
    </source>
</evidence>
<dbReference type="GO" id="GO:0009826">
    <property type="term" value="P:unidimensional cell growth"/>
    <property type="evidence" value="ECO:0007669"/>
    <property type="project" value="TreeGrafter"/>
</dbReference>
<sequence length="180" mass="19938">MASHQFIILISTLLLLPLAFPSIAASEYVPAKPMEKEVSVVVEGVVYCQSCDQFGSWSLTGAKPIPSAKVSVVCKNYRGQVSYYKSFEADNEGYFYAQLDGFQMSHDLLDHPLQSCKVKLVSSPDEKCNLLSNINYGMYGAPLRFEDKVLRGGKHYEAVIYAAGPLAFRPNDCPPPTTHY</sequence>